<gene>
    <name evidence="2" type="ORF">LCGC14_0170310</name>
</gene>
<sequence>MNVKQMWINWRRLGNVGVALMENHLALVGTAFILSASTIGLVGHPYQSVIGVGWFFLAWITLSLAFTILVSMVTSPLWGAFYLRRIEADYGPKTRARVWKWFSSEAEFEADTLSIERLAWECGEYSKSDGRHFKQKLTALKSSNIAMNLTCNILIFCGGMLLLPGSAALAFVSVPLMLCAIFIGIVMIAAGCELALRRPSKSE</sequence>
<keyword evidence="1" id="KW-0472">Membrane</keyword>
<proteinExistence type="predicted"/>
<keyword evidence="1" id="KW-1133">Transmembrane helix</keyword>
<feature type="transmembrane region" description="Helical" evidence="1">
    <location>
        <begin position="21"/>
        <end position="42"/>
    </location>
</feature>
<accession>A0A0F9V8J6</accession>
<name>A0A0F9V8J6_9ZZZZ</name>
<keyword evidence="1" id="KW-0812">Transmembrane</keyword>
<feature type="transmembrane region" description="Helical" evidence="1">
    <location>
        <begin position="169"/>
        <end position="196"/>
    </location>
</feature>
<feature type="transmembrane region" description="Helical" evidence="1">
    <location>
        <begin position="145"/>
        <end position="163"/>
    </location>
</feature>
<feature type="transmembrane region" description="Helical" evidence="1">
    <location>
        <begin position="54"/>
        <end position="83"/>
    </location>
</feature>
<dbReference type="AlphaFoldDB" id="A0A0F9V8J6"/>
<organism evidence="2">
    <name type="scientific">marine sediment metagenome</name>
    <dbReference type="NCBI Taxonomy" id="412755"/>
    <lineage>
        <taxon>unclassified sequences</taxon>
        <taxon>metagenomes</taxon>
        <taxon>ecological metagenomes</taxon>
    </lineage>
</organism>
<evidence type="ECO:0000313" key="2">
    <source>
        <dbReference type="EMBL" id="KKN96102.1"/>
    </source>
</evidence>
<reference evidence="2" key="1">
    <citation type="journal article" date="2015" name="Nature">
        <title>Complex archaea that bridge the gap between prokaryotes and eukaryotes.</title>
        <authorList>
            <person name="Spang A."/>
            <person name="Saw J.H."/>
            <person name="Jorgensen S.L."/>
            <person name="Zaremba-Niedzwiedzka K."/>
            <person name="Martijn J."/>
            <person name="Lind A.E."/>
            <person name="van Eijk R."/>
            <person name="Schleper C."/>
            <person name="Guy L."/>
            <person name="Ettema T.J."/>
        </authorList>
    </citation>
    <scope>NUCLEOTIDE SEQUENCE</scope>
</reference>
<protein>
    <submittedName>
        <fullName evidence="2">Uncharacterized protein</fullName>
    </submittedName>
</protein>
<evidence type="ECO:0000256" key="1">
    <source>
        <dbReference type="SAM" id="Phobius"/>
    </source>
</evidence>
<comment type="caution">
    <text evidence="2">The sequence shown here is derived from an EMBL/GenBank/DDBJ whole genome shotgun (WGS) entry which is preliminary data.</text>
</comment>
<dbReference type="EMBL" id="LAZR01000066">
    <property type="protein sequence ID" value="KKN96102.1"/>
    <property type="molecule type" value="Genomic_DNA"/>
</dbReference>